<dbReference type="InterPro" id="IPR014721">
    <property type="entry name" value="Ribsml_uS5_D2-typ_fold_subgr"/>
</dbReference>
<reference evidence="8" key="1">
    <citation type="submission" date="2017-09" db="EMBL/GenBank/DDBJ databases">
        <title>Depth-based differentiation of microbial function through sediment-hosted aquifers and enrichment of novel symbionts in the deep terrestrial subsurface.</title>
        <authorList>
            <person name="Probst A.J."/>
            <person name="Ladd B."/>
            <person name="Jarett J.K."/>
            <person name="Geller-Mcgrath D.E."/>
            <person name="Sieber C.M.K."/>
            <person name="Emerson J.B."/>
            <person name="Anantharaman K."/>
            <person name="Thomas B.C."/>
            <person name="Malmstrom R."/>
            <person name="Stieglmeier M."/>
            <person name="Klingl A."/>
            <person name="Woyke T."/>
            <person name="Ryan C.M."/>
            <person name="Banfield J.F."/>
        </authorList>
    </citation>
    <scope>NUCLEOTIDE SEQUENCE [LARGE SCALE GENOMIC DNA]</scope>
</reference>
<feature type="compositionally biased region" description="Basic residues" evidence="6">
    <location>
        <begin position="124"/>
        <end position="140"/>
    </location>
</feature>
<dbReference type="InterPro" id="IPR020568">
    <property type="entry name" value="Ribosomal_Su5_D2-typ_SF"/>
</dbReference>
<evidence type="ECO:0000256" key="2">
    <source>
        <dbReference type="ARBA" id="ARBA00022980"/>
    </source>
</evidence>
<dbReference type="Proteomes" id="UP000231252">
    <property type="component" value="Unassembled WGS sequence"/>
</dbReference>
<dbReference type="GO" id="GO:0003723">
    <property type="term" value="F:RNA binding"/>
    <property type="evidence" value="ECO:0007669"/>
    <property type="project" value="TreeGrafter"/>
</dbReference>
<protein>
    <recommendedName>
        <fullName evidence="4">Small ribosomal subunit protein uS9</fullName>
    </recommendedName>
    <alternativeName>
        <fullName evidence="5">30S ribosomal protein S9</fullName>
    </alternativeName>
</protein>
<dbReference type="GO" id="GO:0006412">
    <property type="term" value="P:translation"/>
    <property type="evidence" value="ECO:0007669"/>
    <property type="project" value="InterPro"/>
</dbReference>
<comment type="caution">
    <text evidence="7">The sequence shown here is derived from an EMBL/GenBank/DDBJ whole genome shotgun (WGS) entry which is preliminary data.</text>
</comment>
<comment type="similarity">
    <text evidence="1">Belongs to the universal ribosomal protein uS9 family.</text>
</comment>
<dbReference type="SUPFAM" id="SSF54211">
    <property type="entry name" value="Ribosomal protein S5 domain 2-like"/>
    <property type="match status" value="1"/>
</dbReference>
<dbReference type="AlphaFoldDB" id="A0A2H0XBW2"/>
<dbReference type="GO" id="GO:0003735">
    <property type="term" value="F:structural constituent of ribosome"/>
    <property type="evidence" value="ECO:0007669"/>
    <property type="project" value="InterPro"/>
</dbReference>
<proteinExistence type="inferred from homology"/>
<dbReference type="InterPro" id="IPR023035">
    <property type="entry name" value="Ribosomal_uS9_bac/plastid"/>
</dbReference>
<gene>
    <name evidence="7" type="ORF">COT50_02230</name>
</gene>
<evidence type="ECO:0000313" key="8">
    <source>
        <dbReference type="Proteomes" id="UP000231252"/>
    </source>
</evidence>
<dbReference type="PANTHER" id="PTHR21569:SF1">
    <property type="entry name" value="SMALL RIBOSOMAL SUBUNIT PROTEIN US9M"/>
    <property type="match status" value="1"/>
</dbReference>
<keyword evidence="2 7" id="KW-0689">Ribosomal protein</keyword>
<name>A0A2H0XBW2_UNCKA</name>
<evidence type="ECO:0000313" key="7">
    <source>
        <dbReference type="EMBL" id="PIS22396.1"/>
    </source>
</evidence>
<keyword evidence="3" id="KW-0687">Ribonucleoprotein</keyword>
<dbReference type="PANTHER" id="PTHR21569">
    <property type="entry name" value="RIBOSOMAL PROTEIN S9"/>
    <property type="match status" value="1"/>
</dbReference>
<dbReference type="Pfam" id="PF00380">
    <property type="entry name" value="Ribosomal_S9"/>
    <property type="match status" value="1"/>
</dbReference>
<evidence type="ECO:0000256" key="5">
    <source>
        <dbReference type="ARBA" id="ARBA00035523"/>
    </source>
</evidence>
<dbReference type="GO" id="GO:0005737">
    <property type="term" value="C:cytoplasm"/>
    <property type="evidence" value="ECO:0007669"/>
    <property type="project" value="UniProtKB-ARBA"/>
</dbReference>
<evidence type="ECO:0000256" key="4">
    <source>
        <dbReference type="ARBA" id="ARBA00035259"/>
    </source>
</evidence>
<sequence>MPKASTKAKEAIIFAVGRRKTAVASIFLKKEKGKFLVNGKPINEYFHVEKDQAKWVKPFFVAGLSNPELTYSATIKVAGSGATGQGEAVTLAISKALVQDLPELRSPLRKQGLLTRDSRMVERKKPHLRKARKAPQYSKR</sequence>
<dbReference type="EMBL" id="PEYU01000048">
    <property type="protein sequence ID" value="PIS22396.1"/>
    <property type="molecule type" value="Genomic_DNA"/>
</dbReference>
<dbReference type="NCBIfam" id="NF001099">
    <property type="entry name" value="PRK00132.1"/>
    <property type="match status" value="1"/>
</dbReference>
<dbReference type="Gene3D" id="3.30.230.10">
    <property type="match status" value="1"/>
</dbReference>
<evidence type="ECO:0000256" key="3">
    <source>
        <dbReference type="ARBA" id="ARBA00023274"/>
    </source>
</evidence>
<organism evidence="7 8">
    <name type="scientific">candidate division WWE3 bacterium CG08_land_8_20_14_0_20_41_10</name>
    <dbReference type="NCBI Taxonomy" id="1975085"/>
    <lineage>
        <taxon>Bacteria</taxon>
        <taxon>Katanobacteria</taxon>
    </lineage>
</organism>
<evidence type="ECO:0000256" key="6">
    <source>
        <dbReference type="SAM" id="MobiDB-lite"/>
    </source>
</evidence>
<dbReference type="InterPro" id="IPR000754">
    <property type="entry name" value="Ribosomal_uS9"/>
</dbReference>
<feature type="region of interest" description="Disordered" evidence="6">
    <location>
        <begin position="109"/>
        <end position="140"/>
    </location>
</feature>
<accession>A0A2H0XBW2</accession>
<evidence type="ECO:0000256" key="1">
    <source>
        <dbReference type="ARBA" id="ARBA00005251"/>
    </source>
</evidence>
<dbReference type="GO" id="GO:0015935">
    <property type="term" value="C:small ribosomal subunit"/>
    <property type="evidence" value="ECO:0007669"/>
    <property type="project" value="TreeGrafter"/>
</dbReference>